<evidence type="ECO:0000313" key="2">
    <source>
        <dbReference type="EMBL" id="RFC84038.1"/>
    </source>
</evidence>
<dbReference type="PANTHER" id="PTHR45011">
    <property type="entry name" value="DAP3-BINDING CELL DEATH ENHANCER 1"/>
    <property type="match status" value="1"/>
</dbReference>
<sequence>MMCESLMKKKKLIFMAVLLFTSSWSSANNIEINTLIKAAKQGEIEAQANLGSAYLFGDYDQETNYKKAAYWSERAAQQGDASSQYNLAIMYFRGMGVKQNLEKAFHYYQQAAEQGHTDAQIQLALRYLYAEGTPQNVELAHQWYIKVKQSDTADLTQFIQEFEESYERIRTK</sequence>
<dbReference type="EMBL" id="PYIX02000010">
    <property type="protein sequence ID" value="RFC84038.1"/>
    <property type="molecule type" value="Genomic_DNA"/>
</dbReference>
<evidence type="ECO:0000313" key="3">
    <source>
        <dbReference type="Proteomes" id="UP000240957"/>
    </source>
</evidence>
<dbReference type="SMART" id="SM00671">
    <property type="entry name" value="SEL1"/>
    <property type="match status" value="3"/>
</dbReference>
<evidence type="ECO:0000256" key="1">
    <source>
        <dbReference type="SAM" id="SignalP"/>
    </source>
</evidence>
<name>A0A371YRE6_9GAMM</name>
<feature type="signal peptide" evidence="1">
    <location>
        <begin position="1"/>
        <end position="27"/>
    </location>
</feature>
<dbReference type="SUPFAM" id="SSF81901">
    <property type="entry name" value="HCP-like"/>
    <property type="match status" value="1"/>
</dbReference>
<keyword evidence="1" id="KW-0732">Signal</keyword>
<dbReference type="InterPro" id="IPR052748">
    <property type="entry name" value="ISR_Activator"/>
</dbReference>
<comment type="caution">
    <text evidence="2">The sequence shown here is derived from an EMBL/GenBank/DDBJ whole genome shotgun (WGS) entry which is preliminary data.</text>
</comment>
<dbReference type="Gene3D" id="1.25.40.10">
    <property type="entry name" value="Tetratricopeptide repeat domain"/>
    <property type="match status" value="1"/>
</dbReference>
<dbReference type="InterPro" id="IPR011990">
    <property type="entry name" value="TPR-like_helical_dom_sf"/>
</dbReference>
<organism evidence="2 3">
    <name type="scientific">Acinetobacter sichuanensis</name>
    <dbReference type="NCBI Taxonomy" id="2136183"/>
    <lineage>
        <taxon>Bacteria</taxon>
        <taxon>Pseudomonadati</taxon>
        <taxon>Pseudomonadota</taxon>
        <taxon>Gammaproteobacteria</taxon>
        <taxon>Moraxellales</taxon>
        <taxon>Moraxellaceae</taxon>
        <taxon>Acinetobacter</taxon>
    </lineage>
</organism>
<dbReference type="OrthoDB" id="6429934at2"/>
<dbReference type="Pfam" id="PF08238">
    <property type="entry name" value="Sel1"/>
    <property type="match status" value="3"/>
</dbReference>
<dbReference type="PANTHER" id="PTHR45011:SF1">
    <property type="entry name" value="DAP3-BINDING CELL DEATH ENHANCER 1"/>
    <property type="match status" value="1"/>
</dbReference>
<dbReference type="AlphaFoldDB" id="A0A371YRE6"/>
<feature type="chain" id="PRO_5016953772" evidence="1">
    <location>
        <begin position="28"/>
        <end position="172"/>
    </location>
</feature>
<protein>
    <submittedName>
        <fullName evidence="2">Sel1 repeat family protein</fullName>
    </submittedName>
</protein>
<dbReference type="InterPro" id="IPR006597">
    <property type="entry name" value="Sel1-like"/>
</dbReference>
<reference evidence="2 3" key="1">
    <citation type="submission" date="2018-08" db="EMBL/GenBank/DDBJ databases">
        <title>The draft genome of Acinetobacter sichuanensis strain WCHAc060041.</title>
        <authorList>
            <person name="Qin J."/>
            <person name="Feng Y."/>
            <person name="Zong Z."/>
        </authorList>
    </citation>
    <scope>NUCLEOTIDE SEQUENCE [LARGE SCALE GENOMIC DNA]</scope>
    <source>
        <strain evidence="2 3">WCHAc060041</strain>
    </source>
</reference>
<dbReference type="Proteomes" id="UP000240957">
    <property type="component" value="Unassembled WGS sequence"/>
</dbReference>
<gene>
    <name evidence="2" type="ORF">C9E89_008575</name>
</gene>
<proteinExistence type="predicted"/>
<accession>A0A371YRE6</accession>